<name>A0A1I0L7C9_9ACTN</name>
<evidence type="ECO:0000313" key="8">
    <source>
        <dbReference type="Proteomes" id="UP000199361"/>
    </source>
</evidence>
<dbReference type="PROSITE" id="PS51128">
    <property type="entry name" value="ZF_DKSA_2"/>
    <property type="match status" value="1"/>
</dbReference>
<protein>
    <submittedName>
        <fullName evidence="7">Transcriptional regulator, TraR/DksA family</fullName>
    </submittedName>
</protein>
<evidence type="ECO:0000313" key="7">
    <source>
        <dbReference type="EMBL" id="SEU35653.1"/>
    </source>
</evidence>
<evidence type="ECO:0000256" key="2">
    <source>
        <dbReference type="ARBA" id="ARBA00022771"/>
    </source>
</evidence>
<keyword evidence="3" id="KW-0862">Zinc</keyword>
<dbReference type="InterPro" id="IPR000962">
    <property type="entry name" value="Znf_DskA_TraR"/>
</dbReference>
<dbReference type="Proteomes" id="UP000199361">
    <property type="component" value="Unassembled WGS sequence"/>
</dbReference>
<keyword evidence="2" id="KW-0863">Zinc-finger</keyword>
<gene>
    <name evidence="7" type="ORF">SAMN05421811_11318</name>
</gene>
<dbReference type="GO" id="GO:0008270">
    <property type="term" value="F:zinc ion binding"/>
    <property type="evidence" value="ECO:0007669"/>
    <property type="project" value="UniProtKB-KW"/>
</dbReference>
<dbReference type="RefSeq" id="WP_091089079.1">
    <property type="nucleotide sequence ID" value="NZ_FOHX01000013.1"/>
</dbReference>
<dbReference type="Gene3D" id="1.20.120.910">
    <property type="entry name" value="DksA, coiled-coil domain"/>
    <property type="match status" value="1"/>
</dbReference>
<feature type="domain" description="Zinc finger DksA/TraR C4-type" evidence="6">
    <location>
        <begin position="78"/>
        <end position="112"/>
    </location>
</feature>
<keyword evidence="5" id="KW-0175">Coiled coil</keyword>
<evidence type="ECO:0000256" key="5">
    <source>
        <dbReference type="SAM" id="Coils"/>
    </source>
</evidence>
<dbReference type="OrthoDB" id="1121111at2"/>
<dbReference type="Pfam" id="PF01258">
    <property type="entry name" value="zf-dskA_traR"/>
    <property type="match status" value="1"/>
</dbReference>
<evidence type="ECO:0000259" key="6">
    <source>
        <dbReference type="Pfam" id="PF01258"/>
    </source>
</evidence>
<evidence type="ECO:0000256" key="1">
    <source>
        <dbReference type="ARBA" id="ARBA00022723"/>
    </source>
</evidence>
<organism evidence="7 8">
    <name type="scientific">Nonomuraea wenchangensis</name>
    <dbReference type="NCBI Taxonomy" id="568860"/>
    <lineage>
        <taxon>Bacteria</taxon>
        <taxon>Bacillati</taxon>
        <taxon>Actinomycetota</taxon>
        <taxon>Actinomycetes</taxon>
        <taxon>Streptosporangiales</taxon>
        <taxon>Streptosporangiaceae</taxon>
        <taxon>Nonomuraea</taxon>
    </lineage>
</organism>
<sequence length="114" mass="12960">MIENVLPGTHLSTVQLQSLREDLQEQLEQRRRQLEALREQERDGSGADGTWQELLASITAAERTVAELSQAYDRLADGTYGRCAHCEQGIPFERLKVRPLARTCIDCQRRHEAA</sequence>
<dbReference type="SUPFAM" id="SSF57716">
    <property type="entry name" value="Glucocorticoid receptor-like (DNA-binding domain)"/>
    <property type="match status" value="1"/>
</dbReference>
<keyword evidence="8" id="KW-1185">Reference proteome</keyword>
<evidence type="ECO:0000256" key="3">
    <source>
        <dbReference type="ARBA" id="ARBA00022833"/>
    </source>
</evidence>
<dbReference type="PANTHER" id="PTHR33823:SF4">
    <property type="entry name" value="GENERAL STRESS PROTEIN 16O"/>
    <property type="match status" value="1"/>
</dbReference>
<accession>A0A1I0L7C9</accession>
<dbReference type="EMBL" id="FOHX01000013">
    <property type="protein sequence ID" value="SEU35653.1"/>
    <property type="molecule type" value="Genomic_DNA"/>
</dbReference>
<proteinExistence type="predicted"/>
<feature type="coiled-coil region" evidence="5">
    <location>
        <begin position="13"/>
        <end position="44"/>
    </location>
</feature>
<evidence type="ECO:0000256" key="4">
    <source>
        <dbReference type="PROSITE-ProRule" id="PRU00510"/>
    </source>
</evidence>
<keyword evidence="1" id="KW-0479">Metal-binding</keyword>
<dbReference type="PANTHER" id="PTHR33823">
    <property type="entry name" value="RNA POLYMERASE-BINDING TRANSCRIPTION FACTOR DKSA-RELATED"/>
    <property type="match status" value="1"/>
</dbReference>
<reference evidence="7 8" key="1">
    <citation type="submission" date="2016-10" db="EMBL/GenBank/DDBJ databases">
        <authorList>
            <person name="de Groot N.N."/>
        </authorList>
    </citation>
    <scope>NUCLEOTIDE SEQUENCE [LARGE SCALE GENOMIC DNA]</scope>
    <source>
        <strain evidence="7 8">CGMCC 4.5598</strain>
    </source>
</reference>
<feature type="zinc finger region" description="dksA C4-type" evidence="4">
    <location>
        <begin position="83"/>
        <end position="107"/>
    </location>
</feature>
<dbReference type="STRING" id="568860.SAMN05421811_11318"/>
<dbReference type="AlphaFoldDB" id="A0A1I0L7C9"/>